<proteinExistence type="predicted"/>
<keyword evidence="2" id="KW-1185">Reference proteome</keyword>
<gene>
    <name evidence="1" type="ORF">MRB53_031860</name>
</gene>
<reference evidence="1 2" key="1">
    <citation type="journal article" date="2022" name="Hortic Res">
        <title>A haplotype resolved chromosomal level avocado genome allows analysis of novel avocado genes.</title>
        <authorList>
            <person name="Nath O."/>
            <person name="Fletcher S.J."/>
            <person name="Hayward A."/>
            <person name="Shaw L.M."/>
            <person name="Masouleh A.K."/>
            <person name="Furtado A."/>
            <person name="Henry R.J."/>
            <person name="Mitter N."/>
        </authorList>
    </citation>
    <scope>NUCLEOTIDE SEQUENCE [LARGE SCALE GENOMIC DNA]</scope>
    <source>
        <strain evidence="2">cv. Hass</strain>
    </source>
</reference>
<evidence type="ECO:0000313" key="1">
    <source>
        <dbReference type="EMBL" id="KAJ8623331.1"/>
    </source>
</evidence>
<dbReference type="EMBL" id="CM056818">
    <property type="protein sequence ID" value="KAJ8623331.1"/>
    <property type="molecule type" value="Genomic_DNA"/>
</dbReference>
<evidence type="ECO:0000313" key="2">
    <source>
        <dbReference type="Proteomes" id="UP001234297"/>
    </source>
</evidence>
<name>A0ACC2KR66_PERAE</name>
<organism evidence="1 2">
    <name type="scientific">Persea americana</name>
    <name type="common">Avocado</name>
    <dbReference type="NCBI Taxonomy" id="3435"/>
    <lineage>
        <taxon>Eukaryota</taxon>
        <taxon>Viridiplantae</taxon>
        <taxon>Streptophyta</taxon>
        <taxon>Embryophyta</taxon>
        <taxon>Tracheophyta</taxon>
        <taxon>Spermatophyta</taxon>
        <taxon>Magnoliopsida</taxon>
        <taxon>Magnoliidae</taxon>
        <taxon>Laurales</taxon>
        <taxon>Lauraceae</taxon>
        <taxon>Persea</taxon>
    </lineage>
</organism>
<protein>
    <submittedName>
        <fullName evidence="1">Uncharacterized protein</fullName>
    </submittedName>
</protein>
<dbReference type="Proteomes" id="UP001234297">
    <property type="component" value="Chromosome 10"/>
</dbReference>
<comment type="caution">
    <text evidence="1">The sequence shown here is derived from an EMBL/GenBank/DDBJ whole genome shotgun (WGS) entry which is preliminary data.</text>
</comment>
<sequence length="485" mass="54686">MSRSGLRLVERRILHLFHSRTTCTNLTEIHARFLRYNLHQSNLVLAQFVSRCASLRKMSYAHLIFLQTQNPNILLFNSMIKGYSLSGPPLESLRLFCTMKNRGIWPDQFTFPPLLKSCSNVSDLGLGRSIHAEVLTVGFEAHNSVQIGLVELYSSCGRMEDAQRVFYEMSQRDVVVWNMMIHGFCKKGDVDKGFYLFRQMSEQNVVSWNSMISGFAQGGRDGEALGLFHEMWDAGFEPDDATVVTILPVCARLGALDVGKWIHSYADGRGLSKEITAVGNALVDMYCKCGDLVGARMCFYQMPRRNVVSWNSMISGLAMNGHGNIGVNMFEEMKRQGIEPNEVTFIAVFGCCTHAGLVQRGQELFDLMIKEHHIKPRLEHYGCMVDLLGRYGHVKEAFELIRSMPMRSSAAIWGALLSACRIHGDLEIAEHASKELVSLEPWNSGNYVLLSNIYAEAGRWDDVENIRVSMKDKYVQKAPGQSMLE</sequence>
<accession>A0ACC2KR66</accession>